<dbReference type="RefSeq" id="WP_036180242.1">
    <property type="nucleotide sequence ID" value="NZ_AVCZ01000070.1"/>
</dbReference>
<evidence type="ECO:0000313" key="2">
    <source>
        <dbReference type="Proteomes" id="UP000030595"/>
    </source>
</evidence>
<dbReference type="AlphaFoldDB" id="A0A0A3IWJ1"/>
<name>A0A0A3IWJ1_9BACL</name>
<organism evidence="1 2">
    <name type="scientific">Ureibacillus massiliensis 4400831 = CIP 108448 = CCUG 49529</name>
    <dbReference type="NCBI Taxonomy" id="1211035"/>
    <lineage>
        <taxon>Bacteria</taxon>
        <taxon>Bacillati</taxon>
        <taxon>Bacillota</taxon>
        <taxon>Bacilli</taxon>
        <taxon>Bacillales</taxon>
        <taxon>Caryophanaceae</taxon>
        <taxon>Ureibacillus</taxon>
    </lineage>
</organism>
<keyword evidence="2" id="KW-1185">Reference proteome</keyword>
<proteinExistence type="predicted"/>
<gene>
    <name evidence="1" type="ORF">CD30_18800</name>
</gene>
<comment type="caution">
    <text evidence="1">The sequence shown here is derived from an EMBL/GenBank/DDBJ whole genome shotgun (WGS) entry which is preliminary data.</text>
</comment>
<dbReference type="eggNOG" id="ENOG5033EJA">
    <property type="taxonomic scope" value="Bacteria"/>
</dbReference>
<accession>A0A0A3IWJ1</accession>
<protein>
    <submittedName>
        <fullName evidence="1">Transcriptional regulator</fullName>
    </submittedName>
</protein>
<evidence type="ECO:0000313" key="1">
    <source>
        <dbReference type="EMBL" id="KGR87253.1"/>
    </source>
</evidence>
<sequence>MVDYRIGYEYYKVACLQHGLEPVNFHYFILNLSQQQLDAYNERAEKKRGRVFEN</sequence>
<dbReference type="Proteomes" id="UP000030595">
    <property type="component" value="Unassembled WGS sequence"/>
</dbReference>
<dbReference type="OrthoDB" id="2455968at2"/>
<reference evidence="1 2" key="1">
    <citation type="submission" date="2014-02" db="EMBL/GenBank/DDBJ databases">
        <title>Draft genome sequence of Lysinibacillus massiliensis CCUG 49529.</title>
        <authorList>
            <person name="Zhang F."/>
            <person name="Wang G."/>
            <person name="Zhang L."/>
        </authorList>
    </citation>
    <scope>NUCLEOTIDE SEQUENCE [LARGE SCALE GENOMIC DNA]</scope>
    <source>
        <strain evidence="1 2">CCUG 49529</strain>
    </source>
</reference>
<dbReference type="EMBL" id="JPVQ01000070">
    <property type="protein sequence ID" value="KGR87253.1"/>
    <property type="molecule type" value="Genomic_DNA"/>
</dbReference>